<dbReference type="AlphaFoldDB" id="A0A3E5EWL6"/>
<sequence>MRRKYCLLVITVVILLVCMIHFQYGQEITVYGSSIHSSRDYTKVELNIVANKFYINNKERYARKLLKDAKNNQLPKIKLSVPNPDEFVITVYTNNQELEENKICFTAVYYPETVHLIIDI</sequence>
<evidence type="ECO:0000313" key="1">
    <source>
        <dbReference type="EMBL" id="RGN93346.1"/>
    </source>
</evidence>
<evidence type="ECO:0000313" key="2">
    <source>
        <dbReference type="Proteomes" id="UP000260841"/>
    </source>
</evidence>
<gene>
    <name evidence="1" type="ORF">DXB36_03265</name>
</gene>
<name>A0A3E5EWL6_9FIRM</name>
<accession>A0A3E5EWL6</accession>
<organism evidence="1 2">
    <name type="scientific">Dorea formicigenerans</name>
    <dbReference type="NCBI Taxonomy" id="39486"/>
    <lineage>
        <taxon>Bacteria</taxon>
        <taxon>Bacillati</taxon>
        <taxon>Bacillota</taxon>
        <taxon>Clostridia</taxon>
        <taxon>Lachnospirales</taxon>
        <taxon>Lachnospiraceae</taxon>
        <taxon>Dorea</taxon>
    </lineage>
</organism>
<reference evidence="1 2" key="1">
    <citation type="submission" date="2018-08" db="EMBL/GenBank/DDBJ databases">
        <title>A genome reference for cultivated species of the human gut microbiota.</title>
        <authorList>
            <person name="Zou Y."/>
            <person name="Xue W."/>
            <person name="Luo G."/>
        </authorList>
    </citation>
    <scope>NUCLEOTIDE SEQUENCE [LARGE SCALE GENOMIC DNA]</scope>
    <source>
        <strain evidence="1 2">OM03-2</strain>
    </source>
</reference>
<dbReference type="Proteomes" id="UP000260841">
    <property type="component" value="Unassembled WGS sequence"/>
</dbReference>
<proteinExistence type="predicted"/>
<dbReference type="EMBL" id="QSVB01000002">
    <property type="protein sequence ID" value="RGN93346.1"/>
    <property type="molecule type" value="Genomic_DNA"/>
</dbReference>
<comment type="caution">
    <text evidence="1">The sequence shown here is derived from an EMBL/GenBank/DDBJ whole genome shotgun (WGS) entry which is preliminary data.</text>
</comment>
<protein>
    <submittedName>
        <fullName evidence="1">Uncharacterized protein</fullName>
    </submittedName>
</protein>
<dbReference type="RefSeq" id="WP_117605997.1">
    <property type="nucleotide sequence ID" value="NZ_QSVB01000002.1"/>
</dbReference>